<proteinExistence type="predicted"/>
<dbReference type="OrthoDB" id="191350at2"/>
<keyword evidence="2" id="KW-1185">Reference proteome</keyword>
<organism evidence="1 2">
    <name type="scientific">Acaryochloris marina (strain MBIC 11017)</name>
    <dbReference type="NCBI Taxonomy" id="329726"/>
    <lineage>
        <taxon>Bacteria</taxon>
        <taxon>Bacillati</taxon>
        <taxon>Cyanobacteriota</taxon>
        <taxon>Cyanophyceae</taxon>
        <taxon>Acaryochloridales</taxon>
        <taxon>Acaryochloridaceae</taxon>
        <taxon>Acaryochloris</taxon>
    </lineage>
</organism>
<evidence type="ECO:0000313" key="2">
    <source>
        <dbReference type="Proteomes" id="UP000000268"/>
    </source>
</evidence>
<dbReference type="InterPro" id="IPR025355">
    <property type="entry name" value="DUF4259"/>
</dbReference>
<dbReference type="KEGG" id="amr:AM1_C0331"/>
<name>A8ZN59_ACAM1</name>
<dbReference type="EMBL" id="CP000840">
    <property type="protein sequence ID" value="ABW32258.1"/>
    <property type="molecule type" value="Genomic_DNA"/>
</dbReference>
<evidence type="ECO:0008006" key="3">
    <source>
        <dbReference type="Google" id="ProtNLM"/>
    </source>
</evidence>
<dbReference type="AlphaFoldDB" id="A8ZN59"/>
<reference evidence="1 2" key="1">
    <citation type="journal article" date="2008" name="Proc. Natl. Acad. Sci. U.S.A.">
        <title>Niche adaptation and genome expansion in the chlorophyll d-producing cyanobacterium Acaryochloris marina.</title>
        <authorList>
            <person name="Swingley W.D."/>
            <person name="Chen M."/>
            <person name="Cheung P.C."/>
            <person name="Conrad A.L."/>
            <person name="Dejesa L.C."/>
            <person name="Hao J."/>
            <person name="Honchak B.M."/>
            <person name="Karbach L.E."/>
            <person name="Kurdoglu A."/>
            <person name="Lahiri S."/>
            <person name="Mastrian S.D."/>
            <person name="Miyashita H."/>
            <person name="Page L."/>
            <person name="Ramakrishna P."/>
            <person name="Satoh S."/>
            <person name="Sattley W.M."/>
            <person name="Shimada Y."/>
            <person name="Taylor H.L."/>
            <person name="Tomo T."/>
            <person name="Tsuchiya T."/>
            <person name="Wang Z.T."/>
            <person name="Raymond J."/>
            <person name="Mimuro M."/>
            <person name="Blankenship R.E."/>
            <person name="Touchman J.W."/>
        </authorList>
    </citation>
    <scope>NUCLEOTIDE SEQUENCE [LARGE SCALE GENOMIC DNA]</scope>
    <source>
        <strain evidence="2">MBIC 11017</strain>
        <plasmid evidence="2">Plasmid pREB3</plasmid>
    </source>
</reference>
<dbReference type="HOGENOM" id="CLU_128239_1_0_3"/>
<keyword evidence="1" id="KW-0614">Plasmid</keyword>
<sequence length="132" mass="14678">MGTWGPGSFENDDAIDWVAELESYSDDGPIIDALNTIIDRADDYPQPLDCSVAIAAAELVAAQLGNSHEDCPEEIEIWVEGHPAPSATRIAQARQAIEVILAESGLKEMWQDSDEWEKWEEAMEDMLSRLPY</sequence>
<gene>
    <name evidence="1" type="ordered locus">AM1_C0331</name>
</gene>
<dbReference type="Pfam" id="PF14078">
    <property type="entry name" value="DUF4259"/>
    <property type="match status" value="1"/>
</dbReference>
<evidence type="ECO:0000313" key="1">
    <source>
        <dbReference type="EMBL" id="ABW32258.1"/>
    </source>
</evidence>
<accession>A8ZN59</accession>
<protein>
    <recommendedName>
        <fullName evidence="3">DUF4259 domain-containing protein</fullName>
    </recommendedName>
</protein>
<geneLocation type="plasmid" evidence="1 2">
    <name>pREB3</name>
</geneLocation>
<dbReference type="RefSeq" id="WP_012167574.1">
    <property type="nucleotide sequence ID" value="NC_009928.1"/>
</dbReference>
<dbReference type="Proteomes" id="UP000000268">
    <property type="component" value="Plasmid pREB3"/>
</dbReference>